<proteinExistence type="predicted"/>
<feature type="transmembrane region" description="Helical" evidence="1">
    <location>
        <begin position="6"/>
        <end position="30"/>
    </location>
</feature>
<dbReference type="AlphaFoldDB" id="A0A6C0KKL7"/>
<name>A0A6C0KKL7_9ZZZZ</name>
<keyword evidence="1" id="KW-1133">Transmembrane helix</keyword>
<organism evidence="2">
    <name type="scientific">viral metagenome</name>
    <dbReference type="NCBI Taxonomy" id="1070528"/>
    <lineage>
        <taxon>unclassified sequences</taxon>
        <taxon>metagenomes</taxon>
        <taxon>organismal metagenomes</taxon>
    </lineage>
</organism>
<feature type="transmembrane region" description="Helical" evidence="1">
    <location>
        <begin position="37"/>
        <end position="66"/>
    </location>
</feature>
<keyword evidence="1" id="KW-0472">Membrane</keyword>
<evidence type="ECO:0000313" key="2">
    <source>
        <dbReference type="EMBL" id="QHU18562.1"/>
    </source>
</evidence>
<evidence type="ECO:0000256" key="1">
    <source>
        <dbReference type="SAM" id="Phobius"/>
    </source>
</evidence>
<reference evidence="2" key="1">
    <citation type="journal article" date="2020" name="Nature">
        <title>Giant virus diversity and host interactions through global metagenomics.</title>
        <authorList>
            <person name="Schulz F."/>
            <person name="Roux S."/>
            <person name="Paez-Espino D."/>
            <person name="Jungbluth S."/>
            <person name="Walsh D.A."/>
            <person name="Denef V.J."/>
            <person name="McMahon K.D."/>
            <person name="Konstantinidis K.T."/>
            <person name="Eloe-Fadrosh E.A."/>
            <person name="Kyrpides N.C."/>
            <person name="Woyke T."/>
        </authorList>
    </citation>
    <scope>NUCLEOTIDE SEQUENCE</scope>
    <source>
        <strain evidence="2">GVMAG-S-3300013006-158</strain>
    </source>
</reference>
<keyword evidence="1" id="KW-0812">Transmembrane</keyword>
<protein>
    <submittedName>
        <fullName evidence="2">Uncharacterized protein</fullName>
    </submittedName>
</protein>
<sequence>MFKTELPYFIVLTLVILFSPFLPTSILLLLDYVLVRIAIVLLLLFLISAGPTAGILGLMAVAIVYLERNRRKVVVARSKLDLMDTDRPSQATVEEASQPQTTVPVQDFDVPKHDESDYFSHETCDSGHFEPVAPTINEKAVLATVYPLNTNGPASGDGSNELFEDIGFGHIPGLETVGDSSI</sequence>
<dbReference type="EMBL" id="MN740936">
    <property type="protein sequence ID" value="QHU18562.1"/>
    <property type="molecule type" value="Genomic_DNA"/>
</dbReference>
<accession>A0A6C0KKL7</accession>